<name>A0A1I8NQ60_STOCA</name>
<dbReference type="SUPFAM" id="SSF53850">
    <property type="entry name" value="Periplasmic binding protein-like II"/>
    <property type="match status" value="1"/>
</dbReference>
<dbReference type="PANTHER" id="PTHR42643">
    <property type="entry name" value="IONOTROPIC RECEPTOR 20A-RELATED"/>
    <property type="match status" value="1"/>
</dbReference>
<reference evidence="10" key="1">
    <citation type="submission" date="2020-05" db="UniProtKB">
        <authorList>
            <consortium name="EnsemblMetazoa"/>
        </authorList>
    </citation>
    <scope>IDENTIFICATION</scope>
    <source>
        <strain evidence="10">USDA</strain>
    </source>
</reference>
<comment type="subcellular location">
    <subcellularLocation>
        <location evidence="1">Cell membrane</location>
        <topology evidence="1">Multi-pass membrane protein</topology>
    </subcellularLocation>
</comment>
<keyword evidence="3 8" id="KW-0812">Transmembrane</keyword>
<evidence type="ECO:0000256" key="9">
    <source>
        <dbReference type="SAM" id="SignalP"/>
    </source>
</evidence>
<keyword evidence="9" id="KW-0732">Signal</keyword>
<keyword evidence="4 8" id="KW-1133">Transmembrane helix</keyword>
<protein>
    <recommendedName>
        <fullName evidence="12">Ionotropic glutamate receptor C-terminal domain-containing protein</fullName>
    </recommendedName>
</protein>
<feature type="signal peptide" evidence="9">
    <location>
        <begin position="1"/>
        <end position="28"/>
    </location>
</feature>
<proteinExistence type="predicted"/>
<evidence type="ECO:0000256" key="5">
    <source>
        <dbReference type="ARBA" id="ARBA00023136"/>
    </source>
</evidence>
<keyword evidence="7" id="KW-0325">Glycoprotein</keyword>
<feature type="transmembrane region" description="Helical" evidence="8">
    <location>
        <begin position="310"/>
        <end position="329"/>
    </location>
</feature>
<evidence type="ECO:0000256" key="8">
    <source>
        <dbReference type="SAM" id="Phobius"/>
    </source>
</evidence>
<sequence length="582" mass="69123">MSDPTKNYKRSLQLCIILLCCTLQCCHVKSNTEVMQNIIQQLDEQRNFQMHLVIDIQNKNNVEKFMDLEMIGEVPKMIINRLDSINQHLYMQFNMEILTIASMNIRNFNQTFDALDKLLWRRHYTNIFVILEHEDVDLLNLFQRCWAQGHIWVLVLQRQRCYTYAPFPTIQVKPLNHCLDFQEKSHFHNFHNYTFKVPFTHMPPIIFSYNNREGKLIRSGIYYKIVENFVQHYNACLQHTFYDIWKRSFKEVIVAILKNEGFTIIPTYLSSNEGYECSDSFHFSKIFLIVPAGKEIDQSLYLLVSYHREMWLMVLLLLIAIFVLIVVVNYCKYQQLIYVEALLHTLKILIFVYNDVFRQRTFFNLYLNFLFLIVGLFLTNSYVCNLSSMYASRIYEPDMKTLEDVADTELGIHVYTTDYDNYMSIKNMPPLIYERMFVGNDSEFYANRLNLNLVNIYVGGEDIVNFVLFQLLYVKRPWANYIAEPMSTIHDSIKIPHRSPFIELFNRHLSYLKDSGILYKFKGDSQWDGILSGITQFFQDTEVNRSMSMAYLQNAFLMWLLGMFVAFTAFMGEMIIAWKRKI</sequence>
<keyword evidence="6" id="KW-0675">Receptor</keyword>
<evidence type="ECO:0000256" key="7">
    <source>
        <dbReference type="ARBA" id="ARBA00023180"/>
    </source>
</evidence>
<keyword evidence="11" id="KW-1185">Reference proteome</keyword>
<evidence type="ECO:0000256" key="2">
    <source>
        <dbReference type="ARBA" id="ARBA00022475"/>
    </source>
</evidence>
<evidence type="ECO:0000256" key="6">
    <source>
        <dbReference type="ARBA" id="ARBA00023170"/>
    </source>
</evidence>
<feature type="transmembrane region" description="Helical" evidence="8">
    <location>
        <begin position="555"/>
        <end position="578"/>
    </location>
</feature>
<feature type="transmembrane region" description="Helical" evidence="8">
    <location>
        <begin position="336"/>
        <end position="353"/>
    </location>
</feature>
<dbReference type="EnsemblMetazoa" id="SCAU001071-RA">
    <property type="protein sequence ID" value="SCAU001071-PA"/>
    <property type="gene ID" value="SCAU001071"/>
</dbReference>
<dbReference type="InterPro" id="IPR052192">
    <property type="entry name" value="Insect_Ionotropic_Sensory_Rcpt"/>
</dbReference>
<dbReference type="AlphaFoldDB" id="A0A1I8NQ60"/>
<evidence type="ECO:0000256" key="3">
    <source>
        <dbReference type="ARBA" id="ARBA00022692"/>
    </source>
</evidence>
<accession>A0A1I8NQ60</accession>
<dbReference type="Proteomes" id="UP000095300">
    <property type="component" value="Unassembled WGS sequence"/>
</dbReference>
<organism evidence="10 11">
    <name type="scientific">Stomoxys calcitrans</name>
    <name type="common">Stable fly</name>
    <name type="synonym">Conops calcitrans</name>
    <dbReference type="NCBI Taxonomy" id="35570"/>
    <lineage>
        <taxon>Eukaryota</taxon>
        <taxon>Metazoa</taxon>
        <taxon>Ecdysozoa</taxon>
        <taxon>Arthropoda</taxon>
        <taxon>Hexapoda</taxon>
        <taxon>Insecta</taxon>
        <taxon>Pterygota</taxon>
        <taxon>Neoptera</taxon>
        <taxon>Endopterygota</taxon>
        <taxon>Diptera</taxon>
        <taxon>Brachycera</taxon>
        <taxon>Muscomorpha</taxon>
        <taxon>Muscoidea</taxon>
        <taxon>Muscidae</taxon>
        <taxon>Stomoxys</taxon>
    </lineage>
</organism>
<keyword evidence="5 8" id="KW-0472">Membrane</keyword>
<evidence type="ECO:0000256" key="4">
    <source>
        <dbReference type="ARBA" id="ARBA00022989"/>
    </source>
</evidence>
<evidence type="ECO:0000313" key="11">
    <source>
        <dbReference type="Proteomes" id="UP000095300"/>
    </source>
</evidence>
<keyword evidence="2" id="KW-1003">Cell membrane</keyword>
<feature type="transmembrane region" description="Helical" evidence="8">
    <location>
        <begin position="365"/>
        <end position="383"/>
    </location>
</feature>
<evidence type="ECO:0008006" key="12">
    <source>
        <dbReference type="Google" id="ProtNLM"/>
    </source>
</evidence>
<dbReference type="VEuPathDB" id="VectorBase:SCAU001071"/>
<evidence type="ECO:0000256" key="1">
    <source>
        <dbReference type="ARBA" id="ARBA00004651"/>
    </source>
</evidence>
<evidence type="ECO:0000313" key="10">
    <source>
        <dbReference type="EnsemblMetazoa" id="SCAU001071-PA"/>
    </source>
</evidence>
<feature type="chain" id="PRO_5015927724" description="Ionotropic glutamate receptor C-terminal domain-containing protein" evidence="9">
    <location>
        <begin position="29"/>
        <end position="582"/>
    </location>
</feature>
<dbReference type="GO" id="GO:0005886">
    <property type="term" value="C:plasma membrane"/>
    <property type="evidence" value="ECO:0007669"/>
    <property type="project" value="UniProtKB-SubCell"/>
</dbReference>
<dbReference type="PANTHER" id="PTHR42643:SF39">
    <property type="entry name" value="IONOTROPIC RECEPTOR 56A-RELATED"/>
    <property type="match status" value="1"/>
</dbReference>